<accession>A0A1I7GVC0</accession>
<dbReference type="STRING" id="155865.SAMN05216515_11069"/>
<keyword evidence="6" id="KW-0238">DNA-binding</keyword>
<dbReference type="Pfam" id="PF01555">
    <property type="entry name" value="N6_N4_Mtase"/>
    <property type="match status" value="1"/>
</dbReference>
<dbReference type="GO" id="GO:0009307">
    <property type="term" value="P:DNA restriction-modification system"/>
    <property type="evidence" value="ECO:0007669"/>
    <property type="project" value="UniProtKB-KW"/>
</dbReference>
<keyword evidence="3" id="KW-0808">Transferase</keyword>
<evidence type="ECO:0000256" key="2">
    <source>
        <dbReference type="ARBA" id="ARBA00022603"/>
    </source>
</evidence>
<evidence type="ECO:0000313" key="10">
    <source>
        <dbReference type="EMBL" id="SFU52349.1"/>
    </source>
</evidence>
<evidence type="ECO:0000256" key="1">
    <source>
        <dbReference type="ARBA" id="ARBA00010203"/>
    </source>
</evidence>
<evidence type="ECO:0000256" key="7">
    <source>
        <dbReference type="ARBA" id="ARBA00049120"/>
    </source>
</evidence>
<dbReference type="GO" id="GO:0008170">
    <property type="term" value="F:N-methyltransferase activity"/>
    <property type="evidence" value="ECO:0007669"/>
    <property type="project" value="InterPro"/>
</dbReference>
<dbReference type="SUPFAM" id="SSF53335">
    <property type="entry name" value="S-adenosyl-L-methionine-dependent methyltransferases"/>
    <property type="match status" value="1"/>
</dbReference>
<dbReference type="GO" id="GO:0005737">
    <property type="term" value="C:cytoplasm"/>
    <property type="evidence" value="ECO:0007669"/>
    <property type="project" value="TreeGrafter"/>
</dbReference>
<dbReference type="InterPro" id="IPR001091">
    <property type="entry name" value="RM_Methyltransferase"/>
</dbReference>
<evidence type="ECO:0000259" key="9">
    <source>
        <dbReference type="Pfam" id="PF01555"/>
    </source>
</evidence>
<name>A0A1I7GVC0_9FIRM</name>
<dbReference type="GO" id="GO:0009007">
    <property type="term" value="F:site-specific DNA-methyltransferase (adenine-specific) activity"/>
    <property type="evidence" value="ECO:0007669"/>
    <property type="project" value="TreeGrafter"/>
</dbReference>
<evidence type="ECO:0000256" key="8">
    <source>
        <dbReference type="RuleBase" id="RU362026"/>
    </source>
</evidence>
<dbReference type="EMBL" id="FPBT01000009">
    <property type="protein sequence ID" value="SFU52349.1"/>
    <property type="molecule type" value="Genomic_DNA"/>
</dbReference>
<feature type="domain" description="DNA methylase N-4/N-6" evidence="9">
    <location>
        <begin position="21"/>
        <end position="267"/>
    </location>
</feature>
<gene>
    <name evidence="10" type="ORF">SAMN05216508_10969</name>
</gene>
<keyword evidence="11" id="KW-1185">Reference proteome</keyword>
<dbReference type="GO" id="GO:0032259">
    <property type="term" value="P:methylation"/>
    <property type="evidence" value="ECO:0007669"/>
    <property type="project" value="UniProtKB-KW"/>
</dbReference>
<dbReference type="Gene3D" id="3.40.50.150">
    <property type="entry name" value="Vaccinia Virus protein VP39"/>
    <property type="match status" value="1"/>
</dbReference>
<dbReference type="EC" id="2.1.1.-" evidence="8"/>
<dbReference type="GO" id="GO:0015667">
    <property type="term" value="F:site-specific DNA-methyltransferase (cytosine-N4-specific) activity"/>
    <property type="evidence" value="ECO:0007669"/>
    <property type="project" value="UniProtKB-EC"/>
</dbReference>
<dbReference type="InterPro" id="IPR029063">
    <property type="entry name" value="SAM-dependent_MTases_sf"/>
</dbReference>
<dbReference type="RefSeq" id="WP_090471021.1">
    <property type="nucleotide sequence ID" value="NZ_FOWF01000010.1"/>
</dbReference>
<organism evidence="10 11">
    <name type="scientific">Eubacterium pyruvativorans</name>
    <dbReference type="NCBI Taxonomy" id="155865"/>
    <lineage>
        <taxon>Bacteria</taxon>
        <taxon>Bacillati</taxon>
        <taxon>Bacillota</taxon>
        <taxon>Clostridia</taxon>
        <taxon>Eubacteriales</taxon>
        <taxon>Eubacteriaceae</taxon>
        <taxon>Eubacterium</taxon>
    </lineage>
</organism>
<dbReference type="Proteomes" id="UP000198817">
    <property type="component" value="Unassembled WGS sequence"/>
</dbReference>
<evidence type="ECO:0000313" key="11">
    <source>
        <dbReference type="Proteomes" id="UP000198817"/>
    </source>
</evidence>
<evidence type="ECO:0000256" key="3">
    <source>
        <dbReference type="ARBA" id="ARBA00022679"/>
    </source>
</evidence>
<dbReference type="PROSITE" id="PS00093">
    <property type="entry name" value="N4_MTASE"/>
    <property type="match status" value="1"/>
</dbReference>
<evidence type="ECO:0000256" key="4">
    <source>
        <dbReference type="ARBA" id="ARBA00022691"/>
    </source>
</evidence>
<sequence length="342" mass="38999">MEHKLIVGDSTDLSQISDKSVQLIVTSPPYPMIEMWDEVFAEQDSSIKDDLDSGNGLDAFYKMHAILNKVWDECDRVLEDNGFVCINVGDATRTLGKTFQLFSNHTAIINHFLDLGYCVLPDVHWRKQSNAPNKFMGSGMYPAGAYVTYEHEYILIFRKGGKRTFTGAKKALRQESAFFWEERNVWFSDLWEIKGKSQMMPKSAATRNRNASFPFDIPYRLVNMYSTKGDVVLDPFCGLGTTNLACIAAERNSIGVDIDFEVISLAEDIITEKATQVNRVIQKRIDDHLAFIEALSSDKKNKCYINKPHDFLVKTRQETALKIKRVKSVERKGNIFISTYEE</sequence>
<dbReference type="PANTHER" id="PTHR13370">
    <property type="entry name" value="RNA METHYLASE-RELATED"/>
    <property type="match status" value="1"/>
</dbReference>
<dbReference type="InterPro" id="IPR002941">
    <property type="entry name" value="DNA_methylase_N4/N6"/>
</dbReference>
<dbReference type="PRINTS" id="PR00508">
    <property type="entry name" value="S21N4MTFRASE"/>
</dbReference>
<dbReference type="AlphaFoldDB" id="A0A1I7GVC0"/>
<proteinExistence type="inferred from homology"/>
<dbReference type="InterPro" id="IPR017985">
    <property type="entry name" value="MeTrfase_CN4_CS"/>
</dbReference>
<protein>
    <recommendedName>
        <fullName evidence="8">Methyltransferase</fullName>
        <ecNumber evidence="8">2.1.1.-</ecNumber>
    </recommendedName>
</protein>
<evidence type="ECO:0000256" key="6">
    <source>
        <dbReference type="ARBA" id="ARBA00023125"/>
    </source>
</evidence>
<keyword evidence="5" id="KW-0680">Restriction system</keyword>
<reference evidence="10 11" key="1">
    <citation type="submission" date="2016-10" db="EMBL/GenBank/DDBJ databases">
        <authorList>
            <person name="de Groot N.N."/>
        </authorList>
    </citation>
    <scope>NUCLEOTIDE SEQUENCE [LARGE SCALE GENOMIC DNA]</scope>
    <source>
        <strain evidence="10 11">KHGC13</strain>
    </source>
</reference>
<comment type="similarity">
    <text evidence="1">Belongs to the N(4)/N(6)-methyltransferase family. N(4) subfamily.</text>
</comment>
<evidence type="ECO:0000256" key="5">
    <source>
        <dbReference type="ARBA" id="ARBA00022747"/>
    </source>
</evidence>
<comment type="catalytic activity">
    <reaction evidence="7">
        <text>a 2'-deoxycytidine in DNA + S-adenosyl-L-methionine = an N(4)-methyl-2'-deoxycytidine in DNA + S-adenosyl-L-homocysteine + H(+)</text>
        <dbReference type="Rhea" id="RHEA:16857"/>
        <dbReference type="Rhea" id="RHEA-COMP:11369"/>
        <dbReference type="Rhea" id="RHEA-COMP:13674"/>
        <dbReference type="ChEBI" id="CHEBI:15378"/>
        <dbReference type="ChEBI" id="CHEBI:57856"/>
        <dbReference type="ChEBI" id="CHEBI:59789"/>
        <dbReference type="ChEBI" id="CHEBI:85452"/>
        <dbReference type="ChEBI" id="CHEBI:137933"/>
        <dbReference type="EC" id="2.1.1.113"/>
    </reaction>
</comment>
<keyword evidence="4" id="KW-0949">S-adenosyl-L-methionine</keyword>
<keyword evidence="2 10" id="KW-0489">Methyltransferase</keyword>
<dbReference type="OrthoDB" id="9773571at2"/>
<dbReference type="GO" id="GO:0003677">
    <property type="term" value="F:DNA binding"/>
    <property type="evidence" value="ECO:0007669"/>
    <property type="project" value="UniProtKB-KW"/>
</dbReference>
<dbReference type="PANTHER" id="PTHR13370:SF3">
    <property type="entry name" value="TRNA (GUANINE(10)-N2)-METHYLTRANSFERASE HOMOLOG"/>
    <property type="match status" value="1"/>
</dbReference>